<dbReference type="Pfam" id="PF00795">
    <property type="entry name" value="CN_hydrolase"/>
    <property type="match status" value="1"/>
</dbReference>
<dbReference type="PROSITE" id="PS50263">
    <property type="entry name" value="CN_HYDROLASE"/>
    <property type="match status" value="1"/>
</dbReference>
<organism evidence="3 4">
    <name type="scientific">Vulcanimicrobium alpinum</name>
    <dbReference type="NCBI Taxonomy" id="3016050"/>
    <lineage>
        <taxon>Bacteria</taxon>
        <taxon>Bacillati</taxon>
        <taxon>Vulcanimicrobiota</taxon>
        <taxon>Vulcanimicrobiia</taxon>
        <taxon>Vulcanimicrobiales</taxon>
        <taxon>Vulcanimicrobiaceae</taxon>
        <taxon>Vulcanimicrobium</taxon>
    </lineage>
</organism>
<dbReference type="InterPro" id="IPR036526">
    <property type="entry name" value="C-N_Hydrolase_sf"/>
</dbReference>
<dbReference type="PANTHER" id="PTHR43674">
    <property type="entry name" value="NITRILASE C965.09-RELATED"/>
    <property type="match status" value="1"/>
</dbReference>
<dbReference type="Gene3D" id="3.60.110.10">
    <property type="entry name" value="Carbon-nitrogen hydrolase"/>
    <property type="match status" value="1"/>
</dbReference>
<dbReference type="AlphaFoldDB" id="A0AAN2C9S1"/>
<dbReference type="GO" id="GO:0033388">
    <property type="term" value="P:putrescine biosynthetic process from arginine"/>
    <property type="evidence" value="ECO:0007669"/>
    <property type="project" value="TreeGrafter"/>
</dbReference>
<keyword evidence="1 3" id="KW-0378">Hydrolase</keyword>
<evidence type="ECO:0000256" key="1">
    <source>
        <dbReference type="ARBA" id="ARBA00022801"/>
    </source>
</evidence>
<dbReference type="SUPFAM" id="SSF56317">
    <property type="entry name" value="Carbon-nitrogen hydrolase"/>
    <property type="match status" value="1"/>
</dbReference>
<dbReference type="EMBL" id="AP025523">
    <property type="protein sequence ID" value="BDE06326.1"/>
    <property type="molecule type" value="Genomic_DNA"/>
</dbReference>
<keyword evidence="4" id="KW-1185">Reference proteome</keyword>
<evidence type="ECO:0000313" key="4">
    <source>
        <dbReference type="Proteomes" id="UP001317532"/>
    </source>
</evidence>
<accession>A0AAN2C9S1</accession>
<dbReference type="PANTHER" id="PTHR43674:SF2">
    <property type="entry name" value="BETA-UREIDOPROPIONASE"/>
    <property type="match status" value="1"/>
</dbReference>
<dbReference type="KEGG" id="vab:WPS_16020"/>
<dbReference type="Proteomes" id="UP001317532">
    <property type="component" value="Chromosome"/>
</dbReference>
<dbReference type="RefSeq" id="WP_317997292.1">
    <property type="nucleotide sequence ID" value="NZ_AP025523.1"/>
</dbReference>
<protein>
    <submittedName>
        <fullName evidence="3">Carbon-nitrogen hydrolase</fullName>
    </submittedName>
</protein>
<gene>
    <name evidence="3" type="ORF">WPS_16020</name>
</gene>
<dbReference type="InterPro" id="IPR003010">
    <property type="entry name" value="C-N_Hydrolase"/>
</dbReference>
<evidence type="ECO:0000313" key="3">
    <source>
        <dbReference type="EMBL" id="BDE06326.1"/>
    </source>
</evidence>
<dbReference type="GO" id="GO:0050126">
    <property type="term" value="F:N-carbamoylputrescine amidase activity"/>
    <property type="evidence" value="ECO:0007669"/>
    <property type="project" value="TreeGrafter"/>
</dbReference>
<proteinExistence type="predicted"/>
<reference evidence="3 4" key="1">
    <citation type="journal article" date="2022" name="ISME Commun">
        <title>Vulcanimicrobium alpinus gen. nov. sp. nov., the first cultivated representative of the candidate phylum 'Eremiobacterota', is a metabolically versatile aerobic anoxygenic phototroph.</title>
        <authorList>
            <person name="Yabe S."/>
            <person name="Muto K."/>
            <person name="Abe K."/>
            <person name="Yokota A."/>
            <person name="Staudigel H."/>
            <person name="Tebo B.M."/>
        </authorList>
    </citation>
    <scope>NUCLEOTIDE SEQUENCE [LARGE SCALE GENOMIC DNA]</scope>
    <source>
        <strain evidence="3 4">WC8-2</strain>
    </source>
</reference>
<sequence length="295" mass="31600">MHAALVQFKPRKGEVAANLAAMRAVFAQLAERPIDLIVFPEAALTGYFLEGAVYELAFESATLAAKIDEQWRASGAGGAVDVVCGFYENFGGTFHNSAIYVRCGEPDGVHVVHVHRKMFLPTYGVFDEERFLTRGRHLSTFPTPFGEAAMLICEDMWHALMPTVAALKGARLLIVPSASPARGLGGDGELESTLRWKAILGSTAAEHGVYVLYAGLTGFEGGKGMGGATCAFSPRGDLIASLGPLDAGILRVELDTGEIDIARATIPLLGDLSAVLPDLWLDEEIPVTRRVEERA</sequence>
<evidence type="ECO:0000259" key="2">
    <source>
        <dbReference type="PROSITE" id="PS50263"/>
    </source>
</evidence>
<dbReference type="InterPro" id="IPR050345">
    <property type="entry name" value="Aliph_Amidase/BUP"/>
</dbReference>
<feature type="domain" description="CN hydrolase" evidence="2">
    <location>
        <begin position="1"/>
        <end position="256"/>
    </location>
</feature>
<name>A0AAN2C9S1_UNVUL</name>